<dbReference type="GO" id="GO:0005783">
    <property type="term" value="C:endoplasmic reticulum"/>
    <property type="evidence" value="ECO:0007669"/>
    <property type="project" value="UniProtKB-ARBA"/>
</dbReference>
<dbReference type="Pfam" id="PF11926">
    <property type="entry name" value="DUF3444"/>
    <property type="match status" value="2"/>
</dbReference>
<dbReference type="EMBL" id="JAUJYN010000002">
    <property type="protein sequence ID" value="KAK1277137.1"/>
    <property type="molecule type" value="Genomic_DNA"/>
</dbReference>
<dbReference type="SUPFAM" id="SSF46565">
    <property type="entry name" value="Chaperone J-domain"/>
    <property type="match status" value="1"/>
</dbReference>
<dbReference type="PRINTS" id="PR00625">
    <property type="entry name" value="JDOMAIN"/>
</dbReference>
<feature type="compositionally biased region" description="Basic and acidic residues" evidence="1">
    <location>
        <begin position="738"/>
        <end position="751"/>
    </location>
</feature>
<accession>A0AAV9BLA3</accession>
<evidence type="ECO:0000259" key="2">
    <source>
        <dbReference type="PROSITE" id="PS50076"/>
    </source>
</evidence>
<evidence type="ECO:0000313" key="4">
    <source>
        <dbReference type="Proteomes" id="UP001179952"/>
    </source>
</evidence>
<feature type="compositionally biased region" description="Basic and acidic residues" evidence="1">
    <location>
        <begin position="390"/>
        <end position="399"/>
    </location>
</feature>
<dbReference type="Proteomes" id="UP001179952">
    <property type="component" value="Unassembled WGS sequence"/>
</dbReference>
<dbReference type="InterPro" id="IPR036869">
    <property type="entry name" value="J_dom_sf"/>
</dbReference>
<feature type="region of interest" description="Disordered" evidence="1">
    <location>
        <begin position="290"/>
        <end position="408"/>
    </location>
</feature>
<dbReference type="PANTHER" id="PTHR45089">
    <property type="entry name" value="DNAJ HEAT SHOCK AMINO-TERMINAL DOMAIN PROTEIN-RELATED"/>
    <property type="match status" value="1"/>
</dbReference>
<dbReference type="Pfam" id="PF23551">
    <property type="entry name" value="Zn_ribbon_20"/>
    <property type="match status" value="1"/>
</dbReference>
<organism evidence="3 4">
    <name type="scientific">Acorus gramineus</name>
    <name type="common">Dwarf sweet flag</name>
    <dbReference type="NCBI Taxonomy" id="55184"/>
    <lineage>
        <taxon>Eukaryota</taxon>
        <taxon>Viridiplantae</taxon>
        <taxon>Streptophyta</taxon>
        <taxon>Embryophyta</taxon>
        <taxon>Tracheophyta</taxon>
        <taxon>Spermatophyta</taxon>
        <taxon>Magnoliopsida</taxon>
        <taxon>Liliopsida</taxon>
        <taxon>Acoraceae</taxon>
        <taxon>Acorus</taxon>
    </lineage>
</organism>
<proteinExistence type="predicted"/>
<feature type="compositionally biased region" description="Polar residues" evidence="1">
    <location>
        <begin position="371"/>
        <end position="380"/>
    </location>
</feature>
<gene>
    <name evidence="3" type="ORF">QJS04_geneDACA021125</name>
</gene>
<dbReference type="Pfam" id="PF00226">
    <property type="entry name" value="DnaJ"/>
    <property type="match status" value="1"/>
</dbReference>
<dbReference type="Gene3D" id="1.10.287.110">
    <property type="entry name" value="DnaJ domain"/>
    <property type="match status" value="1"/>
</dbReference>
<feature type="compositionally biased region" description="Acidic residues" evidence="1">
    <location>
        <begin position="353"/>
        <end position="365"/>
    </location>
</feature>
<feature type="compositionally biased region" description="Polar residues" evidence="1">
    <location>
        <begin position="838"/>
        <end position="863"/>
    </location>
</feature>
<dbReference type="SMART" id="SM00271">
    <property type="entry name" value="DnaJ"/>
    <property type="match status" value="1"/>
</dbReference>
<feature type="region of interest" description="Disordered" evidence="1">
    <location>
        <begin position="692"/>
        <end position="867"/>
    </location>
</feature>
<evidence type="ECO:0000313" key="3">
    <source>
        <dbReference type="EMBL" id="KAK1277137.1"/>
    </source>
</evidence>
<dbReference type="InterPro" id="IPR001623">
    <property type="entry name" value="DnaJ_domain"/>
</dbReference>
<reference evidence="3" key="2">
    <citation type="submission" date="2023-06" db="EMBL/GenBank/DDBJ databases">
        <authorList>
            <person name="Ma L."/>
            <person name="Liu K.-W."/>
            <person name="Li Z."/>
            <person name="Hsiao Y.-Y."/>
            <person name="Qi Y."/>
            <person name="Fu T."/>
            <person name="Tang G."/>
            <person name="Zhang D."/>
            <person name="Sun W.-H."/>
            <person name="Liu D.-K."/>
            <person name="Li Y."/>
            <person name="Chen G.-Z."/>
            <person name="Liu X.-D."/>
            <person name="Liao X.-Y."/>
            <person name="Jiang Y.-T."/>
            <person name="Yu X."/>
            <person name="Hao Y."/>
            <person name="Huang J."/>
            <person name="Zhao X.-W."/>
            <person name="Ke S."/>
            <person name="Chen Y.-Y."/>
            <person name="Wu W.-L."/>
            <person name="Hsu J.-L."/>
            <person name="Lin Y.-F."/>
            <person name="Huang M.-D."/>
            <person name="Li C.-Y."/>
            <person name="Huang L."/>
            <person name="Wang Z.-W."/>
            <person name="Zhao X."/>
            <person name="Zhong W.-Y."/>
            <person name="Peng D.-H."/>
            <person name="Ahmad S."/>
            <person name="Lan S."/>
            <person name="Zhang J.-S."/>
            <person name="Tsai W.-C."/>
            <person name="Van De Peer Y."/>
            <person name="Liu Z.-J."/>
        </authorList>
    </citation>
    <scope>NUCLEOTIDE SEQUENCE</scope>
    <source>
        <strain evidence="3">SCP</strain>
        <tissue evidence="3">Leaves</tissue>
    </source>
</reference>
<sequence length="1089" mass="123201">MECNKEEAVRARDIAEKKLKGRDFVGARKFAIKAQQLFPDLENISQMLTVCEVHCSSESKNFGTEKDWYGILQVEATADEASIKKQYRKLALQLHPDKNKFEGAEAAFKLIGEAQRTLCDQAKRTLYDMKRKDSIRTGVPRQSTQPPNGLNRNPYQPGIQNPFTSYSKPQFSGSHQQRPPHQQPPPPTQTQGVFNTPTAFWTLCPHCGAKYQYYRNVMNKPISCPNCVKSFIASEIIAEGARPKPSVGHMWNQSAAVHQKQVPVQSAPNVGQYRASVNASSTKAFQGNAGGMAMPTGPSKAGSSTKVDCGKEDKARTKFESVKLHGSEKGEQRGRPAGNSGLKRGRKMTVISDDSDDTDDEDISMEEVMFSDQQNDTASFSRYPRRSSRHKQEVTYKEDASDDDDVVIPPGFKRLRKVGSSVHDNCTDGGHLKEDARKDDEKLLNAKEQMGNCKSDREEVNKANCTIDLTSDSNTLPVHLDYPDAEFNDFEKVREANKFAVDQTWALYDDCDGMPRYYARIRKVCSPEFKLRITWLEADPISKDEIIWFKSELPIACGNFKLGESEETENRLMFSHMVYPSKGRRRNSFELYPKRGETWALFKDWNVKWSSDPDTFRKFNYEIVEILSDYSWKEGVTLCRLVKVEGFICLFQRSTSEGASFHVPPSEVLRFSHCIPSFRLTGKERKDVPVGSLELDPASLPPDIETTLFKSPNNGTVLGDNEKDHEKPPVQLRHPGKSHAESEVEAKKMDDCNGSCSKPPLKEKTSPTVKPMSSKKNVVSNEDIVQENRSHSPKVADASLEKQQKPADISPSDEGINRESAGLNGYDYNKIDDLNVPECQTSKDNQVPDTDGRSSASSPQQVTLRYPDPEFHSFDEERSKEKFRPGQIWALYSDIDGYPKFYARVKKVELEYFKVQISWLEQCPASETENQWYDNELPAGCGNFKVANGVDEAYDSTETFSHQMQVVQTGKKHRYAIYPRKHEIWAVFKNWRPSWKESDLGNCELDVVEVLTDDAPFELSVLEKVNGYRSVFRKGSPAVMMKITKNEILRFSHHIPSFKLTEERGGKLRGCFELDPASVPQDLLFVDAD</sequence>
<feature type="region of interest" description="Disordered" evidence="1">
    <location>
        <begin position="130"/>
        <end position="194"/>
    </location>
</feature>
<dbReference type="InterPro" id="IPR024593">
    <property type="entry name" value="DUF3444"/>
</dbReference>
<dbReference type="PANTHER" id="PTHR45089:SF24">
    <property type="entry name" value="DNAJ HEAT SHOCK N-TERMINAL DOMAIN-CONTAINING PROTEIN"/>
    <property type="match status" value="1"/>
</dbReference>
<feature type="compositionally biased region" description="Polar residues" evidence="1">
    <location>
        <begin position="140"/>
        <end position="174"/>
    </location>
</feature>
<dbReference type="InterPro" id="IPR056988">
    <property type="entry name" value="Zn_ribbon_pln"/>
</dbReference>
<name>A0AAV9BLA3_ACOGR</name>
<dbReference type="PROSITE" id="PS50076">
    <property type="entry name" value="DNAJ_2"/>
    <property type="match status" value="1"/>
</dbReference>
<evidence type="ECO:0000256" key="1">
    <source>
        <dbReference type="SAM" id="MobiDB-lite"/>
    </source>
</evidence>
<feature type="domain" description="J" evidence="2">
    <location>
        <begin position="67"/>
        <end position="131"/>
    </location>
</feature>
<dbReference type="CDD" id="cd06257">
    <property type="entry name" value="DnaJ"/>
    <property type="match status" value="1"/>
</dbReference>
<reference evidence="3" key="1">
    <citation type="journal article" date="2023" name="Nat. Commun.">
        <title>Diploid and tetraploid genomes of Acorus and the evolution of monocots.</title>
        <authorList>
            <person name="Ma L."/>
            <person name="Liu K.W."/>
            <person name="Li Z."/>
            <person name="Hsiao Y.Y."/>
            <person name="Qi Y."/>
            <person name="Fu T."/>
            <person name="Tang G.D."/>
            <person name="Zhang D."/>
            <person name="Sun W.H."/>
            <person name="Liu D.K."/>
            <person name="Li Y."/>
            <person name="Chen G.Z."/>
            <person name="Liu X.D."/>
            <person name="Liao X.Y."/>
            <person name="Jiang Y.T."/>
            <person name="Yu X."/>
            <person name="Hao Y."/>
            <person name="Huang J."/>
            <person name="Zhao X.W."/>
            <person name="Ke S."/>
            <person name="Chen Y.Y."/>
            <person name="Wu W.L."/>
            <person name="Hsu J.L."/>
            <person name="Lin Y.F."/>
            <person name="Huang M.D."/>
            <person name="Li C.Y."/>
            <person name="Huang L."/>
            <person name="Wang Z.W."/>
            <person name="Zhao X."/>
            <person name="Zhong W.Y."/>
            <person name="Peng D.H."/>
            <person name="Ahmad S."/>
            <person name="Lan S."/>
            <person name="Zhang J.S."/>
            <person name="Tsai W.C."/>
            <person name="Van de Peer Y."/>
            <person name="Liu Z.J."/>
        </authorList>
    </citation>
    <scope>NUCLEOTIDE SEQUENCE</scope>
    <source>
        <strain evidence="3">SCP</strain>
    </source>
</reference>
<feature type="compositionally biased region" description="Basic and acidic residues" evidence="1">
    <location>
        <begin position="308"/>
        <end position="334"/>
    </location>
</feature>
<comment type="caution">
    <text evidence="3">The sequence shown here is derived from an EMBL/GenBank/DDBJ whole genome shotgun (WGS) entry which is preliminary data.</text>
</comment>
<keyword evidence="4" id="KW-1185">Reference proteome</keyword>
<protein>
    <recommendedName>
        <fullName evidence="2">J domain-containing protein</fullName>
    </recommendedName>
</protein>
<dbReference type="AlphaFoldDB" id="A0AAV9BLA3"/>